<dbReference type="EMBL" id="VCDI01000010">
    <property type="protein sequence ID" value="TLU70827.1"/>
    <property type="molecule type" value="Genomic_DNA"/>
</dbReference>
<dbReference type="GO" id="GO:0005975">
    <property type="term" value="P:carbohydrate metabolic process"/>
    <property type="evidence" value="ECO:0007669"/>
    <property type="project" value="InterPro"/>
</dbReference>
<dbReference type="InterPro" id="IPR052182">
    <property type="entry name" value="Glycogen/Maltodextrin_Phosph"/>
</dbReference>
<dbReference type="NCBIfam" id="TIGR02094">
    <property type="entry name" value="more_P_ylases"/>
    <property type="match status" value="1"/>
</dbReference>
<dbReference type="PANTHER" id="PTHR42655">
    <property type="entry name" value="GLYCOGEN PHOSPHORYLASE"/>
    <property type="match status" value="1"/>
</dbReference>
<evidence type="ECO:0000256" key="8">
    <source>
        <dbReference type="ARBA" id="ARBA00023277"/>
    </source>
</evidence>
<proteinExistence type="inferred from homology"/>
<keyword evidence="7" id="KW-0663">Pyridoxal phosphate</keyword>
<comment type="function">
    <text evidence="9">Phosphorylase is an important allosteric enzyme in carbohydrate metabolism. Enzymes from different sources differ in their regulatory mechanisms and in their natural substrates. However, all known phosphorylases share catalytic and structural properties.</text>
</comment>
<evidence type="ECO:0000256" key="1">
    <source>
        <dbReference type="ARBA" id="ARBA00001275"/>
    </source>
</evidence>
<dbReference type="EC" id="2.4.1.1" evidence="4"/>
<organism evidence="10 11">
    <name type="scientific">Lichenicoccus roseus</name>
    <dbReference type="NCBI Taxonomy" id="2683649"/>
    <lineage>
        <taxon>Bacteria</taxon>
        <taxon>Pseudomonadati</taxon>
        <taxon>Pseudomonadota</taxon>
        <taxon>Alphaproteobacteria</taxon>
        <taxon>Acetobacterales</taxon>
        <taxon>Acetobacteraceae</taxon>
        <taxon>Lichenicoccus</taxon>
    </lineage>
</organism>
<keyword evidence="8" id="KW-0119">Carbohydrate metabolism</keyword>
<dbReference type="GO" id="GO:0030170">
    <property type="term" value="F:pyridoxal phosphate binding"/>
    <property type="evidence" value="ECO:0007669"/>
    <property type="project" value="InterPro"/>
</dbReference>
<keyword evidence="11" id="KW-1185">Reference proteome</keyword>
<dbReference type="Gene3D" id="3.40.50.2000">
    <property type="entry name" value="Glycogen Phosphorylase B"/>
    <property type="match status" value="3"/>
</dbReference>
<comment type="catalytic activity">
    <reaction evidence="1">
        <text>[(1-&gt;4)-alpha-D-glucosyl](n) + phosphate = [(1-&gt;4)-alpha-D-glucosyl](n-1) + alpha-D-glucose 1-phosphate</text>
        <dbReference type="Rhea" id="RHEA:41732"/>
        <dbReference type="Rhea" id="RHEA-COMP:9584"/>
        <dbReference type="Rhea" id="RHEA-COMP:9586"/>
        <dbReference type="ChEBI" id="CHEBI:15444"/>
        <dbReference type="ChEBI" id="CHEBI:43474"/>
        <dbReference type="ChEBI" id="CHEBI:58601"/>
        <dbReference type="EC" id="2.4.1.1"/>
    </reaction>
</comment>
<dbReference type="Proteomes" id="UP000305654">
    <property type="component" value="Unassembled WGS sequence"/>
</dbReference>
<dbReference type="InterPro" id="IPR000811">
    <property type="entry name" value="Glyco_trans_35"/>
</dbReference>
<dbReference type="PANTHER" id="PTHR42655:SF1">
    <property type="entry name" value="GLYCOGEN PHOSPHORYLASE"/>
    <property type="match status" value="1"/>
</dbReference>
<keyword evidence="6" id="KW-0808">Transferase</keyword>
<evidence type="ECO:0000256" key="7">
    <source>
        <dbReference type="ARBA" id="ARBA00022898"/>
    </source>
</evidence>
<evidence type="ECO:0000313" key="11">
    <source>
        <dbReference type="Proteomes" id="UP000305654"/>
    </source>
</evidence>
<comment type="caution">
    <text evidence="10">The sequence shown here is derived from an EMBL/GenBank/DDBJ whole genome shotgun (WGS) entry which is preliminary data.</text>
</comment>
<dbReference type="InterPro" id="IPR011834">
    <property type="entry name" value="Agluc_phsphrylas"/>
</dbReference>
<evidence type="ECO:0000256" key="3">
    <source>
        <dbReference type="ARBA" id="ARBA00006047"/>
    </source>
</evidence>
<name>A0A5R9J2V7_9PROT</name>
<comment type="similarity">
    <text evidence="3">Belongs to the glycogen phosphorylase family.</text>
</comment>
<dbReference type="RefSeq" id="WP_138327769.1">
    <property type="nucleotide sequence ID" value="NZ_VCDI01000010.1"/>
</dbReference>
<dbReference type="Pfam" id="PF00343">
    <property type="entry name" value="Phosphorylase"/>
    <property type="match status" value="1"/>
</dbReference>
<gene>
    <name evidence="10" type="primary">glgP</name>
    <name evidence="10" type="ORF">FE263_19765</name>
</gene>
<comment type="cofactor">
    <cofactor evidence="2">
        <name>pyridoxal 5'-phosphate</name>
        <dbReference type="ChEBI" id="CHEBI:597326"/>
    </cofactor>
</comment>
<dbReference type="OrthoDB" id="7229284at2"/>
<sequence length="576" mass="62576">MNDARAPVAAGNELERYLPHTRIAYLSMEIALEPDIPTYSGGLGILAGDAARSAADLGLPMVFVTLASRDGYLRQELDAQGGQLDTPDHWDPADHATALPAMVAVEIEHRQVWVRPWLYILNRPAGRSVPVLLLDTDCRENDPADRGISGRLYGGDVAMRLRQEIVLGIGGEMVLSALGFEIATFHLNEGHAALLPLALLRRHPLRTGHVEDAVPYDVDRVVERCVFTTHTPIAAGHDRFGYDLVVRLLGDFFDLSALRRLAGDDALNMTRLAISLSGSVNGVAKRHQQTAAAMFPGHLIRSITNGVHPETWVQPALARLYATLDPQWTTEPEILVRADTLPAQAVLAAHAEAKGALLDAVYRATGRTLSPDLPTIVFARRMTGYKRADLLLADPERLARIARDAPFQVLYAGKAHPQDGEGRSLIGRIQEASRRLSHDLPIVFVPGYDFALAKLLVAGADVWLNTPLPPLEASGTSGMKAALNGVPSLSVLDGWWLEACIEGVTGWAIGDPAAPDTHAGILLDKLEHTVLPLFRDREAWARLMMGAISKSGAVFTSHRMMRRYAAEAYLGSMLTG</sequence>
<dbReference type="PROSITE" id="PS00102">
    <property type="entry name" value="PHOSPHORYLASE"/>
    <property type="match status" value="1"/>
</dbReference>
<reference evidence="10 11" key="1">
    <citation type="submission" date="2019-05" db="EMBL/GenBank/DDBJ databases">
        <authorList>
            <person name="Pankratov T."/>
            <person name="Grouzdev D."/>
        </authorList>
    </citation>
    <scope>NUCLEOTIDE SEQUENCE [LARGE SCALE GENOMIC DNA]</scope>
    <source>
        <strain evidence="10 11">KEBCLARHB70R</strain>
    </source>
</reference>
<dbReference type="AlphaFoldDB" id="A0A5R9J2V7"/>
<keyword evidence="5" id="KW-0328">Glycosyltransferase</keyword>
<dbReference type="GO" id="GO:0008184">
    <property type="term" value="F:glycogen phosphorylase activity"/>
    <property type="evidence" value="ECO:0007669"/>
    <property type="project" value="InterPro"/>
</dbReference>
<evidence type="ECO:0000256" key="9">
    <source>
        <dbReference type="ARBA" id="ARBA00025174"/>
    </source>
</evidence>
<dbReference type="SUPFAM" id="SSF53756">
    <property type="entry name" value="UDP-Glycosyltransferase/glycogen phosphorylase"/>
    <property type="match status" value="1"/>
</dbReference>
<evidence type="ECO:0000256" key="2">
    <source>
        <dbReference type="ARBA" id="ARBA00001933"/>
    </source>
</evidence>
<evidence type="ECO:0000313" key="10">
    <source>
        <dbReference type="EMBL" id="TLU70827.1"/>
    </source>
</evidence>
<dbReference type="InterPro" id="IPR035090">
    <property type="entry name" value="Pyridoxal_P_attach_site"/>
</dbReference>
<evidence type="ECO:0000256" key="4">
    <source>
        <dbReference type="ARBA" id="ARBA00012591"/>
    </source>
</evidence>
<protein>
    <recommendedName>
        <fullName evidence="4">glycogen phosphorylase</fullName>
        <ecNumber evidence="4">2.4.1.1</ecNumber>
    </recommendedName>
</protein>
<evidence type="ECO:0000256" key="6">
    <source>
        <dbReference type="ARBA" id="ARBA00022679"/>
    </source>
</evidence>
<evidence type="ECO:0000256" key="5">
    <source>
        <dbReference type="ARBA" id="ARBA00022676"/>
    </source>
</evidence>
<accession>A0A5R9J2V7</accession>